<reference evidence="5 6" key="1">
    <citation type="submission" date="2024-08" db="EMBL/GenBank/DDBJ databases">
        <title>Insights into the chromosomal genome structure of Flemingia macrophylla.</title>
        <authorList>
            <person name="Ding Y."/>
            <person name="Zhao Y."/>
            <person name="Bi W."/>
            <person name="Wu M."/>
            <person name="Zhao G."/>
            <person name="Gong Y."/>
            <person name="Li W."/>
            <person name="Zhang P."/>
        </authorList>
    </citation>
    <scope>NUCLEOTIDE SEQUENCE [LARGE SCALE GENOMIC DNA]</scope>
    <source>
        <strain evidence="5">DYQJB</strain>
        <tissue evidence="5">Leaf</tissue>
    </source>
</reference>
<keyword evidence="1" id="KW-0677">Repeat</keyword>
<evidence type="ECO:0000256" key="2">
    <source>
        <dbReference type="PROSITE-ProRule" id="PRU00708"/>
    </source>
</evidence>
<dbReference type="InterPro" id="IPR011990">
    <property type="entry name" value="TPR-like_helical_dom_sf"/>
</dbReference>
<dbReference type="PANTHER" id="PTHR48154:SF1">
    <property type="entry name" value="PROTEIN, PUTATIVE-RELATED"/>
    <property type="match status" value="1"/>
</dbReference>
<name>A0ABD1MFM3_9FABA</name>
<comment type="caution">
    <text evidence="5">The sequence shown here is derived from an EMBL/GenBank/DDBJ whole genome shotgun (WGS) entry which is preliminary data.</text>
</comment>
<evidence type="ECO:0000256" key="1">
    <source>
        <dbReference type="ARBA" id="ARBA00022737"/>
    </source>
</evidence>
<feature type="coiled-coil region" evidence="3">
    <location>
        <begin position="400"/>
        <end position="498"/>
    </location>
</feature>
<sequence>MLSVKRLAMPSARLREPVSDDRPCRVLSIENLCQTIGHVECRHTEQMISFKGIRFNQVTYGTLVNGLCKTGETKAALELLKRIEGHSIKPDVGVGDVRPVVVKAFGACRPLSETTAQGDNWDLESEKEYELMLKWPKSVGVYTFRGAHIAIDKVADLVKLPSHQSALVGNGNIKGWKLKTLEYHLSSLADKEDWSAFNKTLALIVFGMTLFPFHTDTIDHAAMDVFFAWDVHLRSPLPAILAGTLLSVDFCHQKQEKTLRCCSILLYVWGITHFYASSHRGTLPDPLRSFSKIPLRRRYAMEWKVEVEHWSIDHFSWICPWFRPDDVLIWYRDYLSIPLMGLRGCIAYSPKLAMNEDPKVFMGERELGKARASVSSDYEEWRKRRGVPQPSTSYSPTSANMELQDKVDALTRKLEIMGAQLRALEDKNEESSLVIDGLQRQCKKKDQEIEWLKDECANINEKFIRATKMQKVNPDSQLQEVTEKIAHLEAEHTKQAKLIKTMQEDFTLTRSEAQKWWEVAQQGTTSLSKFCEKERKGLAQISRICEERDRAIDKVNELQDLISFYKLKVKEAQTNCDNMSRIVHQQAEAMARHVREAEDE</sequence>
<evidence type="ECO:0000259" key="4">
    <source>
        <dbReference type="Pfam" id="PF24924"/>
    </source>
</evidence>
<feature type="coiled-coil region" evidence="3">
    <location>
        <begin position="541"/>
        <end position="575"/>
    </location>
</feature>
<evidence type="ECO:0000313" key="6">
    <source>
        <dbReference type="Proteomes" id="UP001603857"/>
    </source>
</evidence>
<dbReference type="InterPro" id="IPR056647">
    <property type="entry name" value="DUF7745"/>
</dbReference>
<keyword evidence="6" id="KW-1185">Reference proteome</keyword>
<accession>A0ABD1MFM3</accession>
<evidence type="ECO:0000256" key="3">
    <source>
        <dbReference type="SAM" id="Coils"/>
    </source>
</evidence>
<feature type="domain" description="DUF7745" evidence="4">
    <location>
        <begin position="128"/>
        <end position="354"/>
    </location>
</feature>
<dbReference type="EMBL" id="JBGMDY010000005">
    <property type="protein sequence ID" value="KAL2334567.1"/>
    <property type="molecule type" value="Genomic_DNA"/>
</dbReference>
<dbReference type="Gene3D" id="1.25.40.10">
    <property type="entry name" value="Tetratricopeptide repeat domain"/>
    <property type="match status" value="1"/>
</dbReference>
<proteinExistence type="predicted"/>
<evidence type="ECO:0000313" key="5">
    <source>
        <dbReference type="EMBL" id="KAL2334567.1"/>
    </source>
</evidence>
<protein>
    <recommendedName>
        <fullName evidence="4">DUF7745 domain-containing protein</fullName>
    </recommendedName>
</protein>
<dbReference type="Pfam" id="PF24924">
    <property type="entry name" value="DUF7745"/>
    <property type="match status" value="1"/>
</dbReference>
<organism evidence="5 6">
    <name type="scientific">Flemingia macrophylla</name>
    <dbReference type="NCBI Taxonomy" id="520843"/>
    <lineage>
        <taxon>Eukaryota</taxon>
        <taxon>Viridiplantae</taxon>
        <taxon>Streptophyta</taxon>
        <taxon>Embryophyta</taxon>
        <taxon>Tracheophyta</taxon>
        <taxon>Spermatophyta</taxon>
        <taxon>Magnoliopsida</taxon>
        <taxon>eudicotyledons</taxon>
        <taxon>Gunneridae</taxon>
        <taxon>Pentapetalae</taxon>
        <taxon>rosids</taxon>
        <taxon>fabids</taxon>
        <taxon>Fabales</taxon>
        <taxon>Fabaceae</taxon>
        <taxon>Papilionoideae</taxon>
        <taxon>50 kb inversion clade</taxon>
        <taxon>NPAAA clade</taxon>
        <taxon>indigoferoid/millettioid clade</taxon>
        <taxon>Phaseoleae</taxon>
        <taxon>Flemingia</taxon>
    </lineage>
</organism>
<keyword evidence="3" id="KW-0175">Coiled coil</keyword>
<dbReference type="Pfam" id="PF12854">
    <property type="entry name" value="PPR_1"/>
    <property type="match status" value="1"/>
</dbReference>
<dbReference type="PROSITE" id="PS51375">
    <property type="entry name" value="PPR"/>
    <property type="match status" value="1"/>
</dbReference>
<gene>
    <name evidence="5" type="ORF">Fmac_015780</name>
</gene>
<dbReference type="PANTHER" id="PTHR48154">
    <property type="entry name" value="PROTEIN, PUTATIVE-RELATED"/>
    <property type="match status" value="1"/>
</dbReference>
<dbReference type="InterPro" id="IPR002885">
    <property type="entry name" value="PPR_rpt"/>
</dbReference>
<dbReference type="AlphaFoldDB" id="A0ABD1MFM3"/>
<dbReference type="NCBIfam" id="TIGR00756">
    <property type="entry name" value="PPR"/>
    <property type="match status" value="1"/>
</dbReference>
<dbReference type="Proteomes" id="UP001603857">
    <property type="component" value="Unassembled WGS sequence"/>
</dbReference>
<feature type="repeat" description="PPR" evidence="2">
    <location>
        <begin position="56"/>
        <end position="90"/>
    </location>
</feature>